<gene>
    <name evidence="2" type="ORF">EHSB41UT_03617</name>
</gene>
<feature type="domain" description="NAD-dependent epimerase/dehydratase" evidence="1">
    <location>
        <begin position="7"/>
        <end position="183"/>
    </location>
</feature>
<dbReference type="OrthoDB" id="9801056at2"/>
<reference evidence="2 3" key="1">
    <citation type="submission" date="2017-03" db="EMBL/GenBank/DDBJ databases">
        <authorList>
            <person name="Afonso C.L."/>
            <person name="Miller P.J."/>
            <person name="Scott M.A."/>
            <person name="Spackman E."/>
            <person name="Goraichik I."/>
            <person name="Dimitrov K.M."/>
            <person name="Suarez D.L."/>
            <person name="Swayne D.E."/>
        </authorList>
    </citation>
    <scope>NUCLEOTIDE SEQUENCE [LARGE SCALE GENOMIC DNA]</scope>
    <source>
        <strain evidence="2">SB41UT1</strain>
    </source>
</reference>
<dbReference type="EC" id="5.1.3.2" evidence="2"/>
<dbReference type="EMBL" id="FWPT01000009">
    <property type="protein sequence ID" value="SMA49827.1"/>
    <property type="molecule type" value="Genomic_DNA"/>
</dbReference>
<protein>
    <submittedName>
        <fullName evidence="2">UDP-glucose 4-epimerase</fullName>
        <ecNumber evidence="2">5.1.3.2</ecNumber>
    </submittedName>
</protein>
<evidence type="ECO:0000313" key="3">
    <source>
        <dbReference type="Proteomes" id="UP000196573"/>
    </source>
</evidence>
<dbReference type="Proteomes" id="UP000196573">
    <property type="component" value="Unassembled WGS sequence"/>
</dbReference>
<dbReference type="InterPro" id="IPR050177">
    <property type="entry name" value="Lipid_A_modif_metabolic_enz"/>
</dbReference>
<keyword evidence="3" id="KW-1185">Reference proteome</keyword>
<dbReference type="SUPFAM" id="SSF51735">
    <property type="entry name" value="NAD(P)-binding Rossmann-fold domains"/>
    <property type="match status" value="1"/>
</dbReference>
<keyword evidence="2" id="KW-0413">Isomerase</keyword>
<dbReference type="InterPro" id="IPR036291">
    <property type="entry name" value="NAD(P)-bd_dom_sf"/>
</dbReference>
<sequence length="315" mass="35379">MNTEKTILITGAAGYIGLQLGNRLTEQGLKVIGTDIRDTDQALFPLLIMDICSPDLAKTMTECGITHVIHLASIVEPSRDREHDYRVDVLGTRNVLEACTISHVRHLTVTSSGAAYGYYADNPEWISESDALRGNKEFSYSDHKRQVEEMLASYRQCQPQLKQLILRPGTVLGATTSNMITRLFEGRALLAVQGSRSPFVFIWDQDLVRTIEIGVTESKTGIFNMAGDGALTIYNLGDKLNKPVMCLAPWLIKSLLWLGQTLRLTPYGPEQINFLRYRPVLSNKALKETFGYTPEKTSAETFDFYLRHQKQRDAT</sequence>
<organism evidence="2 3">
    <name type="scientific">Parendozoicomonas haliclonae</name>
    <dbReference type="NCBI Taxonomy" id="1960125"/>
    <lineage>
        <taxon>Bacteria</taxon>
        <taxon>Pseudomonadati</taxon>
        <taxon>Pseudomonadota</taxon>
        <taxon>Gammaproteobacteria</taxon>
        <taxon>Oceanospirillales</taxon>
        <taxon>Endozoicomonadaceae</taxon>
        <taxon>Parendozoicomonas</taxon>
    </lineage>
</organism>
<accession>A0A1X7AQZ5</accession>
<dbReference type="CDD" id="cd05240">
    <property type="entry name" value="UDP_G4E_3_SDR_e"/>
    <property type="match status" value="1"/>
</dbReference>
<evidence type="ECO:0000259" key="1">
    <source>
        <dbReference type="Pfam" id="PF01370"/>
    </source>
</evidence>
<dbReference type="InterPro" id="IPR001509">
    <property type="entry name" value="Epimerase_deHydtase"/>
</dbReference>
<evidence type="ECO:0000313" key="2">
    <source>
        <dbReference type="EMBL" id="SMA49827.1"/>
    </source>
</evidence>
<dbReference type="Gene3D" id="3.40.50.720">
    <property type="entry name" value="NAD(P)-binding Rossmann-like Domain"/>
    <property type="match status" value="1"/>
</dbReference>
<dbReference type="GO" id="GO:0003978">
    <property type="term" value="F:UDP-glucose 4-epimerase activity"/>
    <property type="evidence" value="ECO:0007669"/>
    <property type="project" value="UniProtKB-EC"/>
</dbReference>
<dbReference type="AlphaFoldDB" id="A0A1X7AQZ5"/>
<dbReference type="PANTHER" id="PTHR43245">
    <property type="entry name" value="BIFUNCTIONAL POLYMYXIN RESISTANCE PROTEIN ARNA"/>
    <property type="match status" value="1"/>
</dbReference>
<dbReference type="Pfam" id="PF01370">
    <property type="entry name" value="Epimerase"/>
    <property type="match status" value="1"/>
</dbReference>
<dbReference type="RefSeq" id="WP_087112278.1">
    <property type="nucleotide sequence ID" value="NZ_CBCSCN010000011.1"/>
</dbReference>
<dbReference type="PANTHER" id="PTHR43245:SF52">
    <property type="entry name" value="NAD-DEPENDENT EPIMERASE_DEHYDRATASE"/>
    <property type="match status" value="1"/>
</dbReference>
<proteinExistence type="predicted"/>
<name>A0A1X7AQZ5_9GAMM</name>